<dbReference type="PANTHER" id="PTHR33164:SF5">
    <property type="entry name" value="ORGANIC HYDROPEROXIDE RESISTANCE TRANSCRIPTIONAL REGULATOR"/>
    <property type="match status" value="1"/>
</dbReference>
<dbReference type="InterPro" id="IPR055166">
    <property type="entry name" value="Transc_reg_Sar_Rot_HTH"/>
</dbReference>
<proteinExistence type="predicted"/>
<dbReference type="FunFam" id="1.10.10.10:FF:000163">
    <property type="entry name" value="MarR family transcriptional regulator"/>
    <property type="match status" value="1"/>
</dbReference>
<evidence type="ECO:0000256" key="5">
    <source>
        <dbReference type="ARBA" id="ARBA00023163"/>
    </source>
</evidence>
<evidence type="ECO:0000256" key="1">
    <source>
        <dbReference type="ARBA" id="ARBA00004496"/>
    </source>
</evidence>
<evidence type="ECO:0000259" key="6">
    <source>
        <dbReference type="PROSITE" id="PS50995"/>
    </source>
</evidence>
<keyword evidence="8" id="KW-1185">Reference proteome</keyword>
<organism evidence="7 8">
    <name type="scientific">Rhodococcus coprophilus</name>
    <dbReference type="NCBI Taxonomy" id="38310"/>
    <lineage>
        <taxon>Bacteria</taxon>
        <taxon>Bacillati</taxon>
        <taxon>Actinomycetota</taxon>
        <taxon>Actinomycetes</taxon>
        <taxon>Mycobacteriales</taxon>
        <taxon>Nocardiaceae</taxon>
        <taxon>Rhodococcus</taxon>
    </lineage>
</organism>
<name>A0A2X4TUC0_9NOCA</name>
<dbReference type="InterPro" id="IPR039422">
    <property type="entry name" value="MarR/SlyA-like"/>
</dbReference>
<sequence length="177" mass="19929">MIVRYVTHDEKAFLLCTTERGATLFHVSDPFALDQQVCFALYRASRATTAIYRPLLDRLGVTYPQYLVLLALWERDARGVHDLCDALDLDTGTLSPLLKRLESAGLVERKRQRDDERRVVVHLTDAGSALRKEAEDIPGCVARAGRLELDELVELRDTLHRLTAALQNAAGDISEER</sequence>
<dbReference type="GO" id="GO:0006950">
    <property type="term" value="P:response to stress"/>
    <property type="evidence" value="ECO:0007669"/>
    <property type="project" value="TreeGrafter"/>
</dbReference>
<dbReference type="SMART" id="SM00347">
    <property type="entry name" value="HTH_MARR"/>
    <property type="match status" value="1"/>
</dbReference>
<keyword evidence="3" id="KW-0805">Transcription regulation</keyword>
<dbReference type="InterPro" id="IPR000835">
    <property type="entry name" value="HTH_MarR-typ"/>
</dbReference>
<evidence type="ECO:0000313" key="7">
    <source>
        <dbReference type="EMBL" id="SQI31006.1"/>
    </source>
</evidence>
<dbReference type="Gene3D" id="1.10.10.10">
    <property type="entry name" value="Winged helix-like DNA-binding domain superfamily/Winged helix DNA-binding domain"/>
    <property type="match status" value="1"/>
</dbReference>
<evidence type="ECO:0000256" key="4">
    <source>
        <dbReference type="ARBA" id="ARBA00023125"/>
    </source>
</evidence>
<keyword evidence="5" id="KW-0804">Transcription</keyword>
<dbReference type="STRING" id="1219011.GCA_001895045_02938"/>
<evidence type="ECO:0000256" key="3">
    <source>
        <dbReference type="ARBA" id="ARBA00023015"/>
    </source>
</evidence>
<dbReference type="Pfam" id="PF22381">
    <property type="entry name" value="Staph_reg_Sar_Rot"/>
    <property type="match status" value="1"/>
</dbReference>
<dbReference type="EMBL" id="LS483468">
    <property type="protein sequence ID" value="SQI31006.1"/>
    <property type="molecule type" value="Genomic_DNA"/>
</dbReference>
<dbReference type="GO" id="GO:0003677">
    <property type="term" value="F:DNA binding"/>
    <property type="evidence" value="ECO:0007669"/>
    <property type="project" value="UniProtKB-KW"/>
</dbReference>
<dbReference type="AlphaFoldDB" id="A0A2X4TUC0"/>
<evidence type="ECO:0000256" key="2">
    <source>
        <dbReference type="ARBA" id="ARBA00022490"/>
    </source>
</evidence>
<dbReference type="SUPFAM" id="SSF46785">
    <property type="entry name" value="Winged helix' DNA-binding domain"/>
    <property type="match status" value="1"/>
</dbReference>
<evidence type="ECO:0000313" key="8">
    <source>
        <dbReference type="Proteomes" id="UP000249091"/>
    </source>
</evidence>
<keyword evidence="2" id="KW-0963">Cytoplasm</keyword>
<dbReference type="InterPro" id="IPR011991">
    <property type="entry name" value="ArsR-like_HTH"/>
</dbReference>
<reference evidence="7 8" key="1">
    <citation type="submission" date="2018-06" db="EMBL/GenBank/DDBJ databases">
        <authorList>
            <consortium name="Pathogen Informatics"/>
            <person name="Doyle S."/>
        </authorList>
    </citation>
    <scope>NUCLEOTIDE SEQUENCE [LARGE SCALE GENOMIC DNA]</scope>
    <source>
        <strain evidence="7 8">NCTC10994</strain>
    </source>
</reference>
<gene>
    <name evidence="7" type="primary">ohrR_1</name>
    <name evidence="7" type="ORF">NCTC10994_01845</name>
</gene>
<accession>A0A2X4TUC0</accession>
<dbReference type="InterPro" id="IPR036388">
    <property type="entry name" value="WH-like_DNA-bd_sf"/>
</dbReference>
<feature type="domain" description="HTH marR-type" evidence="6">
    <location>
        <begin position="34"/>
        <end position="164"/>
    </location>
</feature>
<dbReference type="GO" id="GO:0003700">
    <property type="term" value="F:DNA-binding transcription factor activity"/>
    <property type="evidence" value="ECO:0007669"/>
    <property type="project" value="InterPro"/>
</dbReference>
<dbReference type="GO" id="GO:0005737">
    <property type="term" value="C:cytoplasm"/>
    <property type="evidence" value="ECO:0007669"/>
    <property type="project" value="UniProtKB-SubCell"/>
</dbReference>
<dbReference type="PROSITE" id="PS50995">
    <property type="entry name" value="HTH_MARR_2"/>
    <property type="match status" value="1"/>
</dbReference>
<comment type="subcellular location">
    <subcellularLocation>
        <location evidence="1">Cytoplasm</location>
    </subcellularLocation>
</comment>
<dbReference type="PANTHER" id="PTHR33164">
    <property type="entry name" value="TRANSCRIPTIONAL REGULATOR, MARR FAMILY"/>
    <property type="match status" value="1"/>
</dbReference>
<dbReference type="Proteomes" id="UP000249091">
    <property type="component" value="Chromosome 1"/>
</dbReference>
<dbReference type="KEGG" id="rcr:NCTC10994_01845"/>
<keyword evidence="4" id="KW-0238">DNA-binding</keyword>
<dbReference type="CDD" id="cd00090">
    <property type="entry name" value="HTH_ARSR"/>
    <property type="match status" value="1"/>
</dbReference>
<protein>
    <submittedName>
        <fullName evidence="7">MarR family transcriptional regulator</fullName>
    </submittedName>
</protein>
<dbReference type="InterPro" id="IPR036390">
    <property type="entry name" value="WH_DNA-bd_sf"/>
</dbReference>